<evidence type="ECO:0000313" key="3">
    <source>
        <dbReference type="EMBL" id="KAK2075242.1"/>
    </source>
</evidence>
<dbReference type="EMBL" id="JAQQPM010000009">
    <property type="protein sequence ID" value="KAK2075242.1"/>
    <property type="molecule type" value="Genomic_DNA"/>
</dbReference>
<dbReference type="PANTHER" id="PTHR31104">
    <property type="entry name" value="PEPTIDE-N4-(N-ACETYL-BETA-GLUCOSAMINYL)ASPARAGINE AMIDASE A PROTEIN"/>
    <property type="match status" value="1"/>
</dbReference>
<keyword evidence="4" id="KW-1185">Reference proteome</keyword>
<evidence type="ECO:0000259" key="2">
    <source>
        <dbReference type="Pfam" id="PF12222"/>
    </source>
</evidence>
<dbReference type="InterPro" id="IPR021102">
    <property type="entry name" value="PNGase_A"/>
</dbReference>
<feature type="signal peptide" evidence="1">
    <location>
        <begin position="1"/>
        <end position="34"/>
    </location>
</feature>
<gene>
    <name evidence="3" type="ORF">P8C59_009385</name>
</gene>
<dbReference type="AlphaFoldDB" id="A0AAD9MG86"/>
<name>A0AAD9MG86_9PEZI</name>
<dbReference type="Pfam" id="PF25156">
    <property type="entry name" value="PNGase_A_C"/>
    <property type="match status" value="1"/>
</dbReference>
<dbReference type="InterPro" id="IPR056948">
    <property type="entry name" value="PNGaseA_N"/>
</dbReference>
<accession>A0AAD9MG86</accession>
<sequence length="623" mass="67484">MASMLALALALALALGSLFLCLTLHALPPSSSHAQPQQRRWNGLPGFMNVLEVDAPLRTSYANATCQQVLVEHHQFGSSYGKPYVGAHVPPPNCNFTTAVFHLTVASLGINYDRLAHLFLSDIEVWRTSTAMPTRRGIFSSTYKDVTIFSALLRAEPKVILALDNRQDAVFTAGWNVSLTALYFNDQDQAPVFTPAPVILPLSARLSAQDKPSLFSLPDDAALAAVPATLPRNAARAVVHVLASGNADEEFWFHAVPSSLTRTFAGRSLHAHAPWREVQVRVDGALVGVAWPFPVVYTGGVNPALWVPVVGIAAYDVPAYQVDVTPWLGLLCDGRDHLFHLTVVGYDEGNKSGMGGINENWLVSGSVFVWLDEGGVQTTGSAVNSDASDPTFALSHDVQSAGTTNTSLAFALDAQRILSHSATITTSSGSNTYTWKQTLSYSNRQFWAGVTAYGTRNSTVYQMTSGSSTFSAAGSNSFTSTFEYPLSMVQQLAYPVDVQTGNSSLYGALDRSLISHATPILDYLTRPPVSGLPSRSVQTRQTGWALEYWNDTYYENAGAIDPANGSVGQTEQWYSYIGPVSDEPGLKEYGRYVKALDGYEPKLLVDKTYDLAIHVPPTERLSL</sequence>
<evidence type="ECO:0000313" key="4">
    <source>
        <dbReference type="Proteomes" id="UP001217918"/>
    </source>
</evidence>
<comment type="caution">
    <text evidence="3">The sequence shown here is derived from an EMBL/GenBank/DDBJ whole genome shotgun (WGS) entry which is preliminary data.</text>
</comment>
<protein>
    <recommendedName>
        <fullName evidence="2">Peptide N-acetyl-beta-D-glucosaminyl asparaginase amidase A N-terminal domain-containing protein</fullName>
    </recommendedName>
</protein>
<proteinExistence type="predicted"/>
<feature type="chain" id="PRO_5042231736" description="Peptide N-acetyl-beta-D-glucosaminyl asparaginase amidase A N-terminal domain-containing protein" evidence="1">
    <location>
        <begin position="35"/>
        <end position="623"/>
    </location>
</feature>
<dbReference type="Proteomes" id="UP001217918">
    <property type="component" value="Unassembled WGS sequence"/>
</dbReference>
<organism evidence="3 4">
    <name type="scientific">Phyllachora maydis</name>
    <dbReference type="NCBI Taxonomy" id="1825666"/>
    <lineage>
        <taxon>Eukaryota</taxon>
        <taxon>Fungi</taxon>
        <taxon>Dikarya</taxon>
        <taxon>Ascomycota</taxon>
        <taxon>Pezizomycotina</taxon>
        <taxon>Sordariomycetes</taxon>
        <taxon>Sordariomycetidae</taxon>
        <taxon>Phyllachorales</taxon>
        <taxon>Phyllachoraceae</taxon>
        <taxon>Phyllachora</taxon>
    </lineage>
</organism>
<reference evidence="3" key="1">
    <citation type="journal article" date="2023" name="Mol. Plant Microbe Interact.">
        <title>Elucidating the Obligate Nature and Biological Capacity of an Invasive Fungal Corn Pathogen.</title>
        <authorList>
            <person name="MacCready J.S."/>
            <person name="Roggenkamp E.M."/>
            <person name="Gdanetz K."/>
            <person name="Chilvers M.I."/>
        </authorList>
    </citation>
    <scope>NUCLEOTIDE SEQUENCE</scope>
    <source>
        <strain evidence="3">PM02</strain>
    </source>
</reference>
<feature type="domain" description="Peptide N-acetyl-beta-D-glucosaminyl asparaginase amidase A N-terminal" evidence="2">
    <location>
        <begin position="60"/>
        <end position="387"/>
    </location>
</feature>
<evidence type="ECO:0000256" key="1">
    <source>
        <dbReference type="SAM" id="SignalP"/>
    </source>
</evidence>
<keyword evidence="1" id="KW-0732">Signal</keyword>
<dbReference type="Pfam" id="PF12222">
    <property type="entry name" value="PNGaseA"/>
    <property type="match status" value="1"/>
</dbReference>